<dbReference type="RefSeq" id="WP_306019813.1">
    <property type="nucleotide sequence ID" value="NZ_CP129013.1"/>
</dbReference>
<name>A0ABY9JWL3_9BACI</name>
<evidence type="ECO:0000256" key="7">
    <source>
        <dbReference type="SAM" id="Phobius"/>
    </source>
</evidence>
<feature type="transmembrane region" description="Helical" evidence="7">
    <location>
        <begin position="136"/>
        <end position="158"/>
    </location>
</feature>
<evidence type="ECO:0000256" key="3">
    <source>
        <dbReference type="ARBA" id="ARBA00022475"/>
    </source>
</evidence>
<keyword evidence="5 7" id="KW-1133">Transmembrane helix</keyword>
<keyword evidence="3" id="KW-1003">Cell membrane</keyword>
<evidence type="ECO:0000313" key="10">
    <source>
        <dbReference type="Proteomes" id="UP001197974"/>
    </source>
</evidence>
<protein>
    <submittedName>
        <fullName evidence="9">MFS transporter</fullName>
    </submittedName>
</protein>
<evidence type="ECO:0000259" key="8">
    <source>
        <dbReference type="PROSITE" id="PS50850"/>
    </source>
</evidence>
<accession>A0ABY9JWL3</accession>
<evidence type="ECO:0000256" key="5">
    <source>
        <dbReference type="ARBA" id="ARBA00022989"/>
    </source>
</evidence>
<evidence type="ECO:0000256" key="1">
    <source>
        <dbReference type="ARBA" id="ARBA00004651"/>
    </source>
</evidence>
<organism evidence="9 10">
    <name type="scientific">Bacillus carboniphilus</name>
    <dbReference type="NCBI Taxonomy" id="86663"/>
    <lineage>
        <taxon>Bacteria</taxon>
        <taxon>Bacillati</taxon>
        <taxon>Bacillota</taxon>
        <taxon>Bacilli</taxon>
        <taxon>Bacillales</taxon>
        <taxon>Bacillaceae</taxon>
        <taxon>Bacillus</taxon>
    </lineage>
</organism>
<dbReference type="PANTHER" id="PTHR43266:SF7">
    <property type="entry name" value="TRANSPORTER, PUTATIVE-RELATED"/>
    <property type="match status" value="1"/>
</dbReference>
<reference evidence="9 10" key="1">
    <citation type="submission" date="2023-06" db="EMBL/GenBank/DDBJ databases">
        <title>Five Gram-positive bacteria isolated from mangrove sediments in Shenzhen, Guangdong, China.</title>
        <authorList>
            <person name="Yu S."/>
            <person name="Zheng W."/>
            <person name="Huang Y."/>
        </authorList>
    </citation>
    <scope>NUCLEOTIDE SEQUENCE [LARGE SCALE GENOMIC DNA]</scope>
    <source>
        <strain evidence="9 10">SaN35-3</strain>
    </source>
</reference>
<dbReference type="SUPFAM" id="SSF103473">
    <property type="entry name" value="MFS general substrate transporter"/>
    <property type="match status" value="1"/>
</dbReference>
<dbReference type="Pfam" id="PF07690">
    <property type="entry name" value="MFS_1"/>
    <property type="match status" value="1"/>
</dbReference>
<evidence type="ECO:0000256" key="6">
    <source>
        <dbReference type="ARBA" id="ARBA00023136"/>
    </source>
</evidence>
<feature type="transmembrane region" description="Helical" evidence="7">
    <location>
        <begin position="164"/>
        <end position="184"/>
    </location>
</feature>
<dbReference type="Proteomes" id="UP001197974">
    <property type="component" value="Chromosome"/>
</dbReference>
<feature type="transmembrane region" description="Helical" evidence="7">
    <location>
        <begin position="96"/>
        <end position="115"/>
    </location>
</feature>
<dbReference type="EMBL" id="CP129013">
    <property type="protein sequence ID" value="WLR42810.1"/>
    <property type="molecule type" value="Genomic_DNA"/>
</dbReference>
<dbReference type="Gene3D" id="1.20.1250.20">
    <property type="entry name" value="MFS general substrate transporter like domains"/>
    <property type="match status" value="1"/>
</dbReference>
<evidence type="ECO:0000313" key="9">
    <source>
        <dbReference type="EMBL" id="WLR42810.1"/>
    </source>
</evidence>
<dbReference type="InterPro" id="IPR036259">
    <property type="entry name" value="MFS_trans_sf"/>
</dbReference>
<comment type="subcellular location">
    <subcellularLocation>
        <location evidence="1">Cell membrane</location>
        <topology evidence="1">Multi-pass membrane protein</topology>
    </subcellularLocation>
</comment>
<keyword evidence="6 7" id="KW-0472">Membrane</keyword>
<feature type="transmembrane region" description="Helical" evidence="7">
    <location>
        <begin position="204"/>
        <end position="231"/>
    </location>
</feature>
<keyword evidence="10" id="KW-1185">Reference proteome</keyword>
<proteinExistence type="predicted"/>
<dbReference type="InterPro" id="IPR011701">
    <property type="entry name" value="MFS"/>
</dbReference>
<sequence length="234" mass="26088">MLRNKNILILLSGELIAGLGLWLGIIGNLEFLQAHVPSDFLKSVILAVGLLAGIAVGPLAGRLTDQINKKSIMLVSGFIRTISVTFMFVALYTESIWWMIIFLILIQISAAFYFPALQSAIPLVVEEKDLLKINGIYMNVSTLSRIVGTALAGVLLVILSLYQIYFLSLIAYLILFTLTFFLNIEENKEEQKEDEREKKEKKGFTEVLTVIKDMPVIAVIFILSMVPFLFIGGI</sequence>
<gene>
    <name evidence="9" type="ORF">LC087_00775</name>
</gene>
<evidence type="ECO:0000256" key="2">
    <source>
        <dbReference type="ARBA" id="ARBA00022448"/>
    </source>
</evidence>
<feature type="domain" description="Major facilitator superfamily (MFS) profile" evidence="8">
    <location>
        <begin position="6"/>
        <end position="234"/>
    </location>
</feature>
<feature type="transmembrane region" description="Helical" evidence="7">
    <location>
        <begin position="7"/>
        <end position="28"/>
    </location>
</feature>
<feature type="transmembrane region" description="Helical" evidence="7">
    <location>
        <begin position="40"/>
        <end position="60"/>
    </location>
</feature>
<keyword evidence="2" id="KW-0813">Transport</keyword>
<keyword evidence="4 7" id="KW-0812">Transmembrane</keyword>
<feature type="transmembrane region" description="Helical" evidence="7">
    <location>
        <begin position="72"/>
        <end position="90"/>
    </location>
</feature>
<evidence type="ECO:0000256" key="4">
    <source>
        <dbReference type="ARBA" id="ARBA00022692"/>
    </source>
</evidence>
<dbReference type="PANTHER" id="PTHR43266">
    <property type="entry name" value="MACROLIDE-EFFLUX PROTEIN"/>
    <property type="match status" value="1"/>
</dbReference>
<dbReference type="PROSITE" id="PS50850">
    <property type="entry name" value="MFS"/>
    <property type="match status" value="1"/>
</dbReference>
<dbReference type="InterPro" id="IPR020846">
    <property type="entry name" value="MFS_dom"/>
</dbReference>